<keyword evidence="5" id="KW-0804">Transcription</keyword>
<feature type="domain" description="PTS EIIA type-2" evidence="6">
    <location>
        <begin position="501"/>
        <end position="640"/>
    </location>
</feature>
<dbReference type="PANTHER" id="PTHR30185">
    <property type="entry name" value="CRYPTIC BETA-GLUCOSIDE BGL OPERON ANTITERMINATOR"/>
    <property type="match status" value="1"/>
</dbReference>
<feature type="domain" description="PRD" evidence="8">
    <location>
        <begin position="184"/>
        <end position="289"/>
    </location>
</feature>
<feature type="domain" description="PRD" evidence="8">
    <location>
        <begin position="297"/>
        <end position="404"/>
    </location>
</feature>
<evidence type="ECO:0000256" key="1">
    <source>
        <dbReference type="ARBA" id="ARBA00022679"/>
    </source>
</evidence>
<dbReference type="PROSITE" id="PS51094">
    <property type="entry name" value="PTS_EIIA_TYPE_2"/>
    <property type="match status" value="1"/>
</dbReference>
<dbReference type="InterPro" id="IPR036634">
    <property type="entry name" value="PRD_sf"/>
</dbReference>
<dbReference type="OrthoDB" id="3710983at2"/>
<accession>A0A1I0YHC2</accession>
<evidence type="ECO:0000256" key="2">
    <source>
        <dbReference type="ARBA" id="ARBA00022737"/>
    </source>
</evidence>
<evidence type="ECO:0000259" key="6">
    <source>
        <dbReference type="PROSITE" id="PS51094"/>
    </source>
</evidence>
<dbReference type="PROSITE" id="PS51099">
    <property type="entry name" value="PTS_EIIB_TYPE_2"/>
    <property type="match status" value="1"/>
</dbReference>
<dbReference type="SUPFAM" id="SSF52794">
    <property type="entry name" value="PTS system IIB component-like"/>
    <property type="match status" value="1"/>
</dbReference>
<dbReference type="SUPFAM" id="SSF55804">
    <property type="entry name" value="Phoshotransferase/anion transport protein"/>
    <property type="match status" value="1"/>
</dbReference>
<evidence type="ECO:0000259" key="7">
    <source>
        <dbReference type="PROSITE" id="PS51099"/>
    </source>
</evidence>
<evidence type="ECO:0000259" key="8">
    <source>
        <dbReference type="PROSITE" id="PS51372"/>
    </source>
</evidence>
<dbReference type="Pfam" id="PF05043">
    <property type="entry name" value="Mga"/>
    <property type="match status" value="1"/>
</dbReference>
<dbReference type="GO" id="GO:0008982">
    <property type="term" value="F:protein-N(PI)-phosphohistidine-sugar phosphotransferase activity"/>
    <property type="evidence" value="ECO:0007669"/>
    <property type="project" value="InterPro"/>
</dbReference>
<evidence type="ECO:0000256" key="4">
    <source>
        <dbReference type="ARBA" id="ARBA00023159"/>
    </source>
</evidence>
<dbReference type="InterPro" id="IPR007737">
    <property type="entry name" value="Mga_HTH"/>
</dbReference>
<gene>
    <name evidence="9" type="ORF">SAMN04488072_107185</name>
</gene>
<dbReference type="InterPro" id="IPR013011">
    <property type="entry name" value="PTS_EIIB_2"/>
</dbReference>
<dbReference type="InterPro" id="IPR036388">
    <property type="entry name" value="WH-like_DNA-bd_sf"/>
</dbReference>
<reference evidence="9 10" key="1">
    <citation type="submission" date="2016-10" db="EMBL/GenBank/DDBJ databases">
        <authorList>
            <person name="de Groot N.N."/>
        </authorList>
    </citation>
    <scope>NUCLEOTIDE SEQUENCE [LARGE SCALE GENOMIC DNA]</scope>
    <source>
        <strain evidence="9 10">CGMCC 1.3702</strain>
    </source>
</reference>
<evidence type="ECO:0000313" key="10">
    <source>
        <dbReference type="Proteomes" id="UP000198642"/>
    </source>
</evidence>
<dbReference type="Gene3D" id="1.10.10.10">
    <property type="entry name" value="Winged helix-like DNA-binding domain superfamily/Winged helix DNA-binding domain"/>
    <property type="match status" value="2"/>
</dbReference>
<keyword evidence="10" id="KW-1185">Reference proteome</keyword>
<keyword evidence="1" id="KW-0808">Transferase</keyword>
<dbReference type="CDD" id="cd00211">
    <property type="entry name" value="PTS_IIA_fru"/>
    <property type="match status" value="1"/>
</dbReference>
<keyword evidence="4" id="KW-0010">Activator</keyword>
<dbReference type="PANTHER" id="PTHR30185:SF13">
    <property type="entry name" value="LICABCH OPERON REGULATOR-RELATED"/>
    <property type="match status" value="1"/>
</dbReference>
<dbReference type="InterPro" id="IPR016152">
    <property type="entry name" value="PTrfase/Anion_transptr"/>
</dbReference>
<dbReference type="CDD" id="cd05568">
    <property type="entry name" value="PTS_IIB_bgl_like"/>
    <property type="match status" value="1"/>
</dbReference>
<sequence length="640" mass="73771">MNSRLHAIIKLLRNASGPVTSVQLSTEMQVSSKTIRNDIKELNDLLQNDDIQIESIRGKGYLLNMNKKTSFNQFFQENIRKETFQIPSEPGERVNYLMERILIQSDYLKMDDLADELYVSRSTLQSDLKMVREILKKYDLEINHKPNYGINVSGNETLIRFCISEYIFNQTSAAINADAHWLKIVSEKDLEVIQDNILTNLRKHQIFISDVSLQNLIKHLAIACKRIREENIVELGHDELDEMKHMKEFIVAEEMIHGIEKTLGIRFSENEVAYLSIHLKGAKLTNSIHERKAITAFVDDQARCVAKEMMHRIDAKYLLGLANDEELLKNLCLHLKPAINRYKHQMNIRNPMLEEIKVKYPLSFEAALVGASVLDEKLNITVDEDEIGYLAIHIELAQERLKNVASKVKRCMIVCASGLGSAQLLLYKLKKRFGEELEIIGTTEYYNLNQQSLKDLDFIVSTIPIQQDLEVPVIYVSTILGDRDVSQVERILTKEKSSLENYMIEKYTYLNQAFDTPESVICFLGESLIKDGKADNDYIDAVLERERYAPTSFGNLVAIPHPLEPKTDSTFWSIVTLKKPIEWGEKLVQLIFLLNVNKARKDDLKPMFDSLVKLIDNRFTVYQLLKCKTYEQFKNIIKNV</sequence>
<dbReference type="InterPro" id="IPR036390">
    <property type="entry name" value="WH_DNA-bd_sf"/>
</dbReference>
<proteinExistence type="predicted"/>
<dbReference type="Gene3D" id="1.10.1790.10">
    <property type="entry name" value="PRD domain"/>
    <property type="match status" value="2"/>
</dbReference>
<dbReference type="Pfam" id="PF00359">
    <property type="entry name" value="PTS_EIIA_2"/>
    <property type="match status" value="1"/>
</dbReference>
<dbReference type="Gene3D" id="3.40.930.10">
    <property type="entry name" value="Mannitol-specific EII, Chain A"/>
    <property type="match status" value="1"/>
</dbReference>
<dbReference type="Gene3D" id="3.40.50.2300">
    <property type="match status" value="1"/>
</dbReference>
<dbReference type="PROSITE" id="PS51372">
    <property type="entry name" value="PRD_2"/>
    <property type="match status" value="2"/>
</dbReference>
<evidence type="ECO:0000256" key="3">
    <source>
        <dbReference type="ARBA" id="ARBA00023015"/>
    </source>
</evidence>
<organism evidence="9 10">
    <name type="scientific">Lentibacillus halodurans</name>
    <dbReference type="NCBI Taxonomy" id="237679"/>
    <lineage>
        <taxon>Bacteria</taxon>
        <taxon>Bacillati</taxon>
        <taxon>Bacillota</taxon>
        <taxon>Bacilli</taxon>
        <taxon>Bacillales</taxon>
        <taxon>Bacillaceae</taxon>
        <taxon>Lentibacillus</taxon>
    </lineage>
</organism>
<dbReference type="InterPro" id="IPR036095">
    <property type="entry name" value="PTS_EIIB-like_sf"/>
</dbReference>
<dbReference type="Proteomes" id="UP000198642">
    <property type="component" value="Unassembled WGS sequence"/>
</dbReference>
<dbReference type="EMBL" id="FOJW01000007">
    <property type="protein sequence ID" value="SFB12769.1"/>
    <property type="molecule type" value="Genomic_DNA"/>
</dbReference>
<evidence type="ECO:0000256" key="5">
    <source>
        <dbReference type="ARBA" id="ARBA00023163"/>
    </source>
</evidence>
<name>A0A1I0YHC2_9BACI</name>
<evidence type="ECO:0000313" key="9">
    <source>
        <dbReference type="EMBL" id="SFB12769.1"/>
    </source>
</evidence>
<feature type="domain" description="PTS EIIB type-2" evidence="7">
    <location>
        <begin position="409"/>
        <end position="500"/>
    </location>
</feature>
<dbReference type="InterPro" id="IPR050661">
    <property type="entry name" value="BglG_antiterminators"/>
</dbReference>
<dbReference type="SUPFAM" id="SSF46785">
    <property type="entry name" value="Winged helix' DNA-binding domain"/>
    <property type="match status" value="1"/>
</dbReference>
<dbReference type="InterPro" id="IPR002178">
    <property type="entry name" value="PTS_EIIA_type-2_dom"/>
</dbReference>
<dbReference type="Pfam" id="PF00874">
    <property type="entry name" value="PRD"/>
    <property type="match status" value="2"/>
</dbReference>
<dbReference type="STRING" id="237679.SAMN04488072_107185"/>
<dbReference type="AlphaFoldDB" id="A0A1I0YHC2"/>
<dbReference type="InterPro" id="IPR011608">
    <property type="entry name" value="PRD"/>
</dbReference>
<dbReference type="Pfam" id="PF08279">
    <property type="entry name" value="HTH_11"/>
    <property type="match status" value="1"/>
</dbReference>
<dbReference type="SUPFAM" id="SSF63520">
    <property type="entry name" value="PTS-regulatory domain, PRD"/>
    <property type="match status" value="2"/>
</dbReference>
<dbReference type="GO" id="GO:0006355">
    <property type="term" value="P:regulation of DNA-templated transcription"/>
    <property type="evidence" value="ECO:0007669"/>
    <property type="project" value="InterPro"/>
</dbReference>
<keyword evidence="2" id="KW-0677">Repeat</keyword>
<dbReference type="RefSeq" id="WP_090237567.1">
    <property type="nucleotide sequence ID" value="NZ_FOJW01000007.1"/>
</dbReference>
<keyword evidence="3" id="KW-0805">Transcription regulation</keyword>
<dbReference type="GO" id="GO:0009401">
    <property type="term" value="P:phosphoenolpyruvate-dependent sugar phosphotransferase system"/>
    <property type="evidence" value="ECO:0007669"/>
    <property type="project" value="InterPro"/>
</dbReference>
<protein>
    <submittedName>
        <fullName evidence="9">Lichenan operon transcriptional antiterminator</fullName>
    </submittedName>
</protein>
<dbReference type="InterPro" id="IPR013196">
    <property type="entry name" value="HTH_11"/>
</dbReference>